<dbReference type="Proteomes" id="UP001056120">
    <property type="component" value="Linkage Group LG28"/>
</dbReference>
<proteinExistence type="predicted"/>
<evidence type="ECO:0000313" key="1">
    <source>
        <dbReference type="EMBL" id="KAI3683158.1"/>
    </source>
</evidence>
<reference evidence="2" key="1">
    <citation type="journal article" date="2022" name="Mol. Ecol. Resour.">
        <title>The genomes of chicory, endive, great burdock and yacon provide insights into Asteraceae palaeo-polyploidization history and plant inulin production.</title>
        <authorList>
            <person name="Fan W."/>
            <person name="Wang S."/>
            <person name="Wang H."/>
            <person name="Wang A."/>
            <person name="Jiang F."/>
            <person name="Liu H."/>
            <person name="Zhao H."/>
            <person name="Xu D."/>
            <person name="Zhang Y."/>
        </authorList>
    </citation>
    <scope>NUCLEOTIDE SEQUENCE [LARGE SCALE GENOMIC DNA]</scope>
    <source>
        <strain evidence="2">cv. Yunnan</strain>
    </source>
</reference>
<keyword evidence="2" id="KW-1185">Reference proteome</keyword>
<sequence>MGTEENFNASLPKGGNSKVYFFKSTNNTNNRAQSPSPGPDLISVAQRIIIPTGPPISRKRPRASSPDSDPFNIDNIIRGLGKNGGSVGITHKNTQLPDLNTSSGGSSEDMEERRIKELSSIISSNHMEERQNAKKAEEILSDEVMATIQIGEGNWGI</sequence>
<organism evidence="1 2">
    <name type="scientific">Smallanthus sonchifolius</name>
    <dbReference type="NCBI Taxonomy" id="185202"/>
    <lineage>
        <taxon>Eukaryota</taxon>
        <taxon>Viridiplantae</taxon>
        <taxon>Streptophyta</taxon>
        <taxon>Embryophyta</taxon>
        <taxon>Tracheophyta</taxon>
        <taxon>Spermatophyta</taxon>
        <taxon>Magnoliopsida</taxon>
        <taxon>eudicotyledons</taxon>
        <taxon>Gunneridae</taxon>
        <taxon>Pentapetalae</taxon>
        <taxon>asterids</taxon>
        <taxon>campanulids</taxon>
        <taxon>Asterales</taxon>
        <taxon>Asteraceae</taxon>
        <taxon>Asteroideae</taxon>
        <taxon>Heliantheae alliance</taxon>
        <taxon>Millerieae</taxon>
        <taxon>Smallanthus</taxon>
    </lineage>
</organism>
<reference evidence="1 2" key="2">
    <citation type="journal article" date="2022" name="Mol. Ecol. Resour.">
        <title>The genomes of chicory, endive, great burdock and yacon provide insights into Asteraceae paleo-polyploidization history and plant inulin production.</title>
        <authorList>
            <person name="Fan W."/>
            <person name="Wang S."/>
            <person name="Wang H."/>
            <person name="Wang A."/>
            <person name="Jiang F."/>
            <person name="Liu H."/>
            <person name="Zhao H."/>
            <person name="Xu D."/>
            <person name="Zhang Y."/>
        </authorList>
    </citation>
    <scope>NUCLEOTIDE SEQUENCE [LARGE SCALE GENOMIC DNA]</scope>
    <source>
        <strain evidence="2">cv. Yunnan</strain>
        <tissue evidence="1">Leaves</tissue>
    </source>
</reference>
<evidence type="ECO:0000313" key="2">
    <source>
        <dbReference type="Proteomes" id="UP001056120"/>
    </source>
</evidence>
<accession>A0ACB8YDG2</accession>
<gene>
    <name evidence="1" type="ORF">L1987_83658</name>
</gene>
<comment type="caution">
    <text evidence="1">The sequence shown here is derived from an EMBL/GenBank/DDBJ whole genome shotgun (WGS) entry which is preliminary data.</text>
</comment>
<protein>
    <submittedName>
        <fullName evidence="1">Uncharacterized protein</fullName>
    </submittedName>
</protein>
<dbReference type="EMBL" id="CM042045">
    <property type="protein sequence ID" value="KAI3683158.1"/>
    <property type="molecule type" value="Genomic_DNA"/>
</dbReference>
<name>A0ACB8YDG2_9ASTR</name>